<dbReference type="InterPro" id="IPR044016">
    <property type="entry name" value="Big_13"/>
</dbReference>
<proteinExistence type="predicted"/>
<evidence type="ECO:0000313" key="2">
    <source>
        <dbReference type="EMBL" id="PLR42377.1"/>
    </source>
</evidence>
<reference evidence="2 3" key="1">
    <citation type="submission" date="2017-12" db="EMBL/GenBank/DDBJ databases">
        <title>Characterization of six clinical isolates of Enterochimera gen. nov., a novel genus of the Yersiniaciae family and the three species Enterochimera arupensis sp. nov., Enterochimera coloradensis sp. nov, and Enterochimera californica sp. nov.</title>
        <authorList>
            <person name="Rossi A."/>
            <person name="Fisher M."/>
        </authorList>
    </citation>
    <scope>NUCLEOTIDE SEQUENCE [LARGE SCALE GENOMIC DNA]</scope>
    <source>
        <strain evidence="2 3">2016Iso1</strain>
    </source>
</reference>
<feature type="domain" description="Bacterial Ig-like" evidence="1">
    <location>
        <begin position="59"/>
        <end position="156"/>
    </location>
</feature>
<feature type="domain" description="Bacterial Ig-like" evidence="1">
    <location>
        <begin position="2"/>
        <end position="58"/>
    </location>
</feature>
<accession>A0A2N5EH45</accession>
<dbReference type="Gene3D" id="2.60.40.10">
    <property type="entry name" value="Immunoglobulins"/>
    <property type="match status" value="2"/>
</dbReference>
<dbReference type="Proteomes" id="UP000234626">
    <property type="component" value="Unassembled WGS sequence"/>
</dbReference>
<dbReference type="NCBIfam" id="NF033510">
    <property type="entry name" value="Ca_tandemer"/>
    <property type="match status" value="2"/>
</dbReference>
<name>A0A2N5EH45_9GAMM</name>
<dbReference type="Pfam" id="PF19077">
    <property type="entry name" value="Big_13"/>
    <property type="match status" value="2"/>
</dbReference>
<keyword evidence="3" id="KW-1185">Reference proteome</keyword>
<comment type="caution">
    <text evidence="2">The sequence shown here is derived from an EMBL/GenBank/DDBJ whole genome shotgun (WGS) entry which is preliminary data.</text>
</comment>
<dbReference type="AlphaFoldDB" id="A0A2N5EH45"/>
<evidence type="ECO:0000313" key="3">
    <source>
        <dbReference type="Proteomes" id="UP000234626"/>
    </source>
</evidence>
<gene>
    <name evidence="2" type="ORF">CYR34_21370</name>
</gene>
<protein>
    <recommendedName>
        <fullName evidence="1">Bacterial Ig-like domain-containing protein</fullName>
    </recommendedName>
</protein>
<sequence>MVSIDGGAPQAAVQDAAGQWHFVTPGALRDGEHSLIVTVTDVAGNSTSGEAFAFTVDTTVNIPVIDLNDASDTGANAADNITHDITPTFTLNNVDADAVTVEVLINGTAYPATLEGGVWRFTAPELTDGEYTVQVSVTDDAGNSAISTSTAVLIDTAINAPVITLSDDTGVAGDNQTNDTTPGFAITT</sequence>
<dbReference type="InterPro" id="IPR013783">
    <property type="entry name" value="Ig-like_fold"/>
</dbReference>
<feature type="non-terminal residue" evidence="2">
    <location>
        <position position="188"/>
    </location>
</feature>
<dbReference type="EMBL" id="PJZK01000056">
    <property type="protein sequence ID" value="PLR42377.1"/>
    <property type="molecule type" value="Genomic_DNA"/>
</dbReference>
<organism evidence="2 3">
    <name type="scientific">Chimaeribacter arupi</name>
    <dbReference type="NCBI Taxonomy" id="2060066"/>
    <lineage>
        <taxon>Bacteria</taxon>
        <taxon>Pseudomonadati</taxon>
        <taxon>Pseudomonadota</taxon>
        <taxon>Gammaproteobacteria</taxon>
        <taxon>Enterobacterales</taxon>
        <taxon>Yersiniaceae</taxon>
        <taxon>Chimaeribacter</taxon>
    </lineage>
</organism>
<evidence type="ECO:0000259" key="1">
    <source>
        <dbReference type="Pfam" id="PF19077"/>
    </source>
</evidence>